<reference evidence="6 7" key="1">
    <citation type="submission" date="2017-01" db="EMBL/GenBank/DDBJ databases">
        <title>New insights into the genetic diversity of Chromobacterium isolated from tropical freshwater lake.</title>
        <authorList>
            <person name="Santos A.B."/>
            <person name="Nascimento A.M."/>
            <person name="Da Silva P.C."/>
        </authorList>
    </citation>
    <scope>NUCLEOTIDE SEQUENCE [LARGE SCALE GENOMIC DNA]</scope>
    <source>
        <strain evidence="6 7">56AF</strain>
    </source>
</reference>
<sequence>MPDFSIDSILGAADGMTLSFLAKTYPALASSVSTPIYLVAVLYWAVFGIKVYAGHAGLQWKDFLGKTVLTVAAFAVLSWSGLAQIVYGMFANFMESAAATILAGKSTDSMINALWSGMNHVANILMSKDVFKLAMVIQGLVLFILNCVMFTLAVGYMTYAKIGLCITMLLLPLFVGFFFFEQTRQWGMNWINKMMNFAFIYILSIAIIRFGFALFGKAIDDAGKIVDVVAEQGVAAGAMQGVLVSNQLAYFYLVEGVLIFFLLGVRSWAAALTSSASSGTGTLVMMARMAISKGTAK</sequence>
<organism evidence="6 7">
    <name type="scientific">Chromobacterium amazonense</name>
    <dbReference type="NCBI Taxonomy" id="1382803"/>
    <lineage>
        <taxon>Bacteria</taxon>
        <taxon>Pseudomonadati</taxon>
        <taxon>Pseudomonadota</taxon>
        <taxon>Betaproteobacteria</taxon>
        <taxon>Neisseriales</taxon>
        <taxon>Chromobacteriaceae</taxon>
        <taxon>Chromobacterium</taxon>
    </lineage>
</organism>
<evidence type="ECO:0000256" key="3">
    <source>
        <dbReference type="ARBA" id="ARBA00022989"/>
    </source>
</evidence>
<protein>
    <submittedName>
        <fullName evidence="6">Type VI secretion protein</fullName>
    </submittedName>
</protein>
<evidence type="ECO:0000256" key="2">
    <source>
        <dbReference type="ARBA" id="ARBA00022692"/>
    </source>
</evidence>
<dbReference type="GO" id="GO:0016020">
    <property type="term" value="C:membrane"/>
    <property type="evidence" value="ECO:0007669"/>
    <property type="project" value="UniProtKB-SubCell"/>
</dbReference>
<dbReference type="InterPro" id="IPR007688">
    <property type="entry name" value="Conjugal_tfr_TrbL/VirB6"/>
</dbReference>
<feature type="transmembrane region" description="Helical" evidence="5">
    <location>
        <begin position="68"/>
        <end position="90"/>
    </location>
</feature>
<evidence type="ECO:0000256" key="1">
    <source>
        <dbReference type="ARBA" id="ARBA00004141"/>
    </source>
</evidence>
<dbReference type="AlphaFoldDB" id="A0A2S9WZE4"/>
<accession>A0A2S9WZE4</accession>
<keyword evidence="2 5" id="KW-0812">Transmembrane</keyword>
<keyword evidence="4 5" id="KW-0472">Membrane</keyword>
<comment type="subcellular location">
    <subcellularLocation>
        <location evidence="1">Membrane</location>
        <topology evidence="1">Multi-pass membrane protein</topology>
    </subcellularLocation>
</comment>
<dbReference type="Pfam" id="PF04610">
    <property type="entry name" value="TrbL"/>
    <property type="match status" value="1"/>
</dbReference>
<dbReference type="EMBL" id="MTBD01000037">
    <property type="protein sequence ID" value="PRP68839.1"/>
    <property type="molecule type" value="Genomic_DNA"/>
</dbReference>
<feature type="transmembrane region" description="Helical" evidence="5">
    <location>
        <begin position="200"/>
        <end position="219"/>
    </location>
</feature>
<evidence type="ECO:0000256" key="4">
    <source>
        <dbReference type="ARBA" id="ARBA00023136"/>
    </source>
</evidence>
<feature type="transmembrane region" description="Helical" evidence="5">
    <location>
        <begin position="25"/>
        <end position="47"/>
    </location>
</feature>
<keyword evidence="3 5" id="KW-1133">Transmembrane helix</keyword>
<evidence type="ECO:0000313" key="7">
    <source>
        <dbReference type="Proteomes" id="UP000239469"/>
    </source>
</evidence>
<gene>
    <name evidence="6" type="ORF">BUE93_20320</name>
</gene>
<dbReference type="GO" id="GO:0030255">
    <property type="term" value="P:protein secretion by the type IV secretion system"/>
    <property type="evidence" value="ECO:0007669"/>
    <property type="project" value="InterPro"/>
</dbReference>
<name>A0A2S9WZE4_9NEIS</name>
<dbReference type="OrthoDB" id="6956705at2"/>
<feature type="transmembrane region" description="Helical" evidence="5">
    <location>
        <begin position="133"/>
        <end position="153"/>
    </location>
</feature>
<dbReference type="Proteomes" id="UP000239469">
    <property type="component" value="Unassembled WGS sequence"/>
</dbReference>
<evidence type="ECO:0000256" key="5">
    <source>
        <dbReference type="SAM" id="Phobius"/>
    </source>
</evidence>
<feature type="transmembrane region" description="Helical" evidence="5">
    <location>
        <begin position="159"/>
        <end position="180"/>
    </location>
</feature>
<evidence type="ECO:0000313" key="6">
    <source>
        <dbReference type="EMBL" id="PRP68839.1"/>
    </source>
</evidence>
<feature type="transmembrane region" description="Helical" evidence="5">
    <location>
        <begin position="249"/>
        <end position="269"/>
    </location>
</feature>
<comment type="caution">
    <text evidence="6">The sequence shown here is derived from an EMBL/GenBank/DDBJ whole genome shotgun (WGS) entry which is preliminary data.</text>
</comment>
<proteinExistence type="predicted"/>